<feature type="region of interest" description="Disordered" evidence="9">
    <location>
        <begin position="683"/>
        <end position="733"/>
    </location>
</feature>
<keyword evidence="10" id="KW-0808">Transferase</keyword>
<dbReference type="Pfam" id="PF00282">
    <property type="entry name" value="Pyridoxal_deC"/>
    <property type="match status" value="1"/>
</dbReference>
<protein>
    <submittedName>
        <fullName evidence="10">Pyridoxal phosphate-dependent transferase</fullName>
    </submittedName>
</protein>
<accession>A0A6A6PQJ1</accession>
<feature type="compositionally biased region" description="Basic residues" evidence="9">
    <location>
        <begin position="692"/>
        <end position="706"/>
    </location>
</feature>
<sequence length="1175" mass="129522">MPQANKKRGRRMEGKKRKHEEEDEVDVVVEQSSSKRRKAGVDGGHDDVAADPQADESLDAAYPPRERPFFGLLDEEEQEHFRHASELLEANAFESADEKAQFLSSVYAEAEGKELKIAQSQSCSRLLERLIQLSTSAQLKNLFRKLSGNFIHLVSHRFASHCCEALFLHAAPFVTEELLASAPKPISDEANATSGDEDHTPMEIFYLDTLAELEGNIGYLLTDRYASHVLRVLLLVLSGKPIDDLSTKHLLQGKWKDNKSAHGAGLATIQALDKDRTVPESFADAVKQLIAESVAGLDTEQLRALATHPHGNPSLQLLLQLELNATSKENTKGETNILRTLLPDNPITPESSSAQFINGLVYDPVGSHLVEKIVKHAPEKVFKNLYVDFFKERLASHARNEIAGYAVCRVLERLAYDDLLEAHEALIPTISDLLRKSRTMVVRTLIERCTIKDIDTQAIAVQIDSTWHTADGFEIKKLLKFGPGTAGEDEAAHESTQSVANDPAKANFARSSEPIKTHFNILAQAMLIVPGSLSALVLDSLIALDALTLLAMSKDHIVSRTLQQALTTRNASMISTRKLIQHFYGHMGEMAVDSGASHVVDCMWDGTHGLAFIRERIAEELAENETQLRDSPSGRAVWKNWKMDLYKRRRADWIRQSKIKASNDGFQSFSELEINKDKDITAKTPLQLARERHAKAKKGKKSKRKNSTSEATKANGTKIGTRGSPTNGHIAPTLLDYRNPTELSKLLDFRLQDAGRGLEGVVELARRIQKHSVNTWDQGFLDKLYHSPTPIGVAADLLLSSLNTNVHIYQVAPALTLIEKRTTRALASMFGFHGQFAGGFSQPGGSAANQTSLVIARNTLFPETKREGNGARRFVLFTSAHGHYSVEKAAQISGFGSNAVRSVPVDSQGRMKPDALEAAVERCRSEGETPFYVNATAGTTVLGSYDPLDEIAEVCKRQGLWLHVDGSWGGSVLKGVERADSMSICAHKMLGVPLTDLRLFHRAMTLPAGYLFHGDGEAGEDTANNGGLDDGVFWDLADLTPQCGRRGDALKFALSWIYYGTEGYAAYVDHAFEMAEYLASLVKSHARFSLVSEDPPPCLQVCFYFDKQSGQGAKERNSRITERAKDALLEKGLMIDYAPGEEGKFFRVVVNGQTQRETCVRLISAIEDVGSDVHA</sequence>
<dbReference type="GO" id="GO:0030170">
    <property type="term" value="F:pyridoxal phosphate binding"/>
    <property type="evidence" value="ECO:0007669"/>
    <property type="project" value="InterPro"/>
</dbReference>
<dbReference type="GeneID" id="54477117"/>
<feature type="compositionally biased region" description="Basic residues" evidence="9">
    <location>
        <begin position="1"/>
        <end position="18"/>
    </location>
</feature>
<dbReference type="GO" id="GO:0016831">
    <property type="term" value="F:carboxy-lyase activity"/>
    <property type="evidence" value="ECO:0007669"/>
    <property type="project" value="UniProtKB-KW"/>
</dbReference>
<dbReference type="GO" id="GO:0016740">
    <property type="term" value="F:transferase activity"/>
    <property type="evidence" value="ECO:0007669"/>
    <property type="project" value="UniProtKB-KW"/>
</dbReference>
<organism evidence="10 11">
    <name type="scientific">Neohortaea acidophila</name>
    <dbReference type="NCBI Taxonomy" id="245834"/>
    <lineage>
        <taxon>Eukaryota</taxon>
        <taxon>Fungi</taxon>
        <taxon>Dikarya</taxon>
        <taxon>Ascomycota</taxon>
        <taxon>Pezizomycotina</taxon>
        <taxon>Dothideomycetes</taxon>
        <taxon>Dothideomycetidae</taxon>
        <taxon>Mycosphaerellales</taxon>
        <taxon>Teratosphaeriaceae</taxon>
        <taxon>Neohortaea</taxon>
    </lineage>
</organism>
<feature type="modified residue" description="N6-(pyridoxal phosphate)lysine" evidence="8">
    <location>
        <position position="988"/>
    </location>
</feature>
<comment type="similarity">
    <text evidence="2">Belongs to the group II decarboxylase family.</text>
</comment>
<proteinExistence type="inferred from homology"/>
<evidence type="ECO:0000313" key="11">
    <source>
        <dbReference type="Proteomes" id="UP000799767"/>
    </source>
</evidence>
<dbReference type="GO" id="GO:0019752">
    <property type="term" value="P:carboxylic acid metabolic process"/>
    <property type="evidence" value="ECO:0007669"/>
    <property type="project" value="InterPro"/>
</dbReference>
<reference evidence="10" key="1">
    <citation type="journal article" date="2020" name="Stud. Mycol.">
        <title>101 Dothideomycetes genomes: a test case for predicting lifestyles and emergence of pathogens.</title>
        <authorList>
            <person name="Haridas S."/>
            <person name="Albert R."/>
            <person name="Binder M."/>
            <person name="Bloem J."/>
            <person name="Labutti K."/>
            <person name="Salamov A."/>
            <person name="Andreopoulos B."/>
            <person name="Baker S."/>
            <person name="Barry K."/>
            <person name="Bills G."/>
            <person name="Bluhm B."/>
            <person name="Cannon C."/>
            <person name="Castanera R."/>
            <person name="Culley D."/>
            <person name="Daum C."/>
            <person name="Ezra D."/>
            <person name="Gonzalez J."/>
            <person name="Henrissat B."/>
            <person name="Kuo A."/>
            <person name="Liang C."/>
            <person name="Lipzen A."/>
            <person name="Lutzoni F."/>
            <person name="Magnuson J."/>
            <person name="Mondo S."/>
            <person name="Nolan M."/>
            <person name="Ohm R."/>
            <person name="Pangilinan J."/>
            <person name="Park H.-J."/>
            <person name="Ramirez L."/>
            <person name="Alfaro M."/>
            <person name="Sun H."/>
            <person name="Tritt A."/>
            <person name="Yoshinaga Y."/>
            <person name="Zwiers L.-H."/>
            <person name="Turgeon B."/>
            <person name="Goodwin S."/>
            <person name="Spatafora J."/>
            <person name="Crous P."/>
            <person name="Grigoriev I."/>
        </authorList>
    </citation>
    <scope>NUCLEOTIDE SEQUENCE</scope>
    <source>
        <strain evidence="10">CBS 113389</strain>
    </source>
</reference>
<evidence type="ECO:0000313" key="10">
    <source>
        <dbReference type="EMBL" id="KAF2481894.1"/>
    </source>
</evidence>
<dbReference type="InterPro" id="IPR001313">
    <property type="entry name" value="Pumilio_RNA-bd_rpt"/>
</dbReference>
<dbReference type="InterPro" id="IPR015421">
    <property type="entry name" value="PyrdxlP-dep_Trfase_major"/>
</dbReference>
<keyword evidence="3" id="KW-0677">Repeat</keyword>
<evidence type="ECO:0000256" key="9">
    <source>
        <dbReference type="SAM" id="MobiDB-lite"/>
    </source>
</evidence>
<evidence type="ECO:0000256" key="4">
    <source>
        <dbReference type="ARBA" id="ARBA00022793"/>
    </source>
</evidence>
<keyword evidence="4" id="KW-0210">Decarboxylase</keyword>
<feature type="region of interest" description="Disordered" evidence="9">
    <location>
        <begin position="1"/>
        <end position="61"/>
    </location>
</feature>
<keyword evidence="5 8" id="KW-0663">Pyridoxal phosphate</keyword>
<dbReference type="InterPro" id="IPR011989">
    <property type="entry name" value="ARM-like"/>
</dbReference>
<dbReference type="SUPFAM" id="SSF48371">
    <property type="entry name" value="ARM repeat"/>
    <property type="match status" value="1"/>
</dbReference>
<keyword evidence="11" id="KW-1185">Reference proteome</keyword>
<dbReference type="Gene3D" id="3.40.640.10">
    <property type="entry name" value="Type I PLP-dependent aspartate aminotransferase-like (Major domain)"/>
    <property type="match status" value="1"/>
</dbReference>
<dbReference type="Proteomes" id="UP000799767">
    <property type="component" value="Unassembled WGS sequence"/>
</dbReference>
<dbReference type="SUPFAM" id="SSF53383">
    <property type="entry name" value="PLP-dependent transferases"/>
    <property type="match status" value="1"/>
</dbReference>
<keyword evidence="6" id="KW-0456">Lyase</keyword>
<dbReference type="OrthoDB" id="392571at2759"/>
<feature type="compositionally biased region" description="Basic and acidic residues" evidence="9">
    <location>
        <begin position="39"/>
        <end position="48"/>
    </location>
</feature>
<dbReference type="InterPro" id="IPR015424">
    <property type="entry name" value="PyrdxlP-dep_Trfase"/>
</dbReference>
<dbReference type="EMBL" id="MU001637">
    <property type="protein sequence ID" value="KAF2481894.1"/>
    <property type="molecule type" value="Genomic_DNA"/>
</dbReference>
<dbReference type="Gene3D" id="3.90.1150.170">
    <property type="match status" value="1"/>
</dbReference>
<name>A0A6A6PQJ1_9PEZI</name>
<comment type="cofactor">
    <cofactor evidence="1 8">
        <name>pyridoxal 5'-phosphate</name>
        <dbReference type="ChEBI" id="CHEBI:597326"/>
    </cofactor>
</comment>
<dbReference type="AlphaFoldDB" id="A0A6A6PQJ1"/>
<evidence type="ECO:0000256" key="1">
    <source>
        <dbReference type="ARBA" id="ARBA00001933"/>
    </source>
</evidence>
<dbReference type="InterPro" id="IPR002129">
    <property type="entry name" value="PyrdxlP-dep_de-COase"/>
</dbReference>
<dbReference type="RefSeq" id="XP_033588464.1">
    <property type="nucleotide sequence ID" value="XM_033736115.1"/>
</dbReference>
<dbReference type="InterPro" id="IPR016024">
    <property type="entry name" value="ARM-type_fold"/>
</dbReference>
<dbReference type="Pfam" id="PF22493">
    <property type="entry name" value="PUF_NOP9"/>
    <property type="match status" value="1"/>
</dbReference>
<dbReference type="PANTHER" id="PTHR45677:SF8">
    <property type="entry name" value="CYSTEINE SULFINIC ACID DECARBOXYLASE"/>
    <property type="match status" value="1"/>
</dbReference>
<dbReference type="PANTHER" id="PTHR45677">
    <property type="entry name" value="GLUTAMATE DECARBOXYLASE-RELATED"/>
    <property type="match status" value="1"/>
</dbReference>
<dbReference type="SMART" id="SM00025">
    <property type="entry name" value="Pumilio"/>
    <property type="match status" value="5"/>
</dbReference>
<evidence type="ECO:0000256" key="7">
    <source>
        <dbReference type="ARBA" id="ARBA00024893"/>
    </source>
</evidence>
<evidence type="ECO:0000256" key="6">
    <source>
        <dbReference type="ARBA" id="ARBA00023239"/>
    </source>
</evidence>
<comment type="function">
    <text evidence="7">RNA-binding nucleolar protein required for pre-rRNA processing. Involved in production of 18S rRNA and assembly of small ribosomal subunit.</text>
</comment>
<evidence type="ECO:0000256" key="5">
    <source>
        <dbReference type="ARBA" id="ARBA00022898"/>
    </source>
</evidence>
<gene>
    <name evidence="10" type="ORF">BDY17DRAFT_317586</name>
</gene>
<dbReference type="GO" id="GO:0003723">
    <property type="term" value="F:RNA binding"/>
    <property type="evidence" value="ECO:0007669"/>
    <property type="project" value="InterPro"/>
</dbReference>
<evidence type="ECO:0000256" key="8">
    <source>
        <dbReference type="PIRSR" id="PIRSR602129-50"/>
    </source>
</evidence>
<evidence type="ECO:0000256" key="3">
    <source>
        <dbReference type="ARBA" id="ARBA00022737"/>
    </source>
</evidence>
<evidence type="ECO:0000256" key="2">
    <source>
        <dbReference type="ARBA" id="ARBA00009533"/>
    </source>
</evidence>
<dbReference type="GO" id="GO:0005737">
    <property type="term" value="C:cytoplasm"/>
    <property type="evidence" value="ECO:0007669"/>
    <property type="project" value="TreeGrafter"/>
</dbReference>
<dbReference type="Gene3D" id="1.25.10.10">
    <property type="entry name" value="Leucine-rich Repeat Variant"/>
    <property type="match status" value="2"/>
</dbReference>